<dbReference type="SUPFAM" id="SSF50249">
    <property type="entry name" value="Nucleic acid-binding proteins"/>
    <property type="match status" value="1"/>
</dbReference>
<dbReference type="InterPro" id="IPR002312">
    <property type="entry name" value="Asp/Asn-tRNA-synth_IIb"/>
</dbReference>
<dbReference type="Gene3D" id="3.30.930.10">
    <property type="entry name" value="Bira Bifunctional Protein, Domain 2"/>
    <property type="match status" value="1"/>
</dbReference>
<dbReference type="InterPro" id="IPR045864">
    <property type="entry name" value="aa-tRNA-synth_II/BPL/LPL"/>
</dbReference>
<evidence type="ECO:0000256" key="5">
    <source>
        <dbReference type="ARBA" id="ARBA00022840"/>
    </source>
</evidence>
<evidence type="ECO:0000256" key="7">
    <source>
        <dbReference type="ARBA" id="ARBA00023146"/>
    </source>
</evidence>
<keyword evidence="7" id="KW-0030">Aminoacyl-tRNA synthetase</keyword>
<dbReference type="InterPro" id="IPR012340">
    <property type="entry name" value="NA-bd_OB-fold"/>
</dbReference>
<accession>A0ABR4C2X7</accession>
<dbReference type="SUPFAM" id="SSF55681">
    <property type="entry name" value="Class II aaRS and biotin synthetases"/>
    <property type="match status" value="1"/>
</dbReference>
<keyword evidence="10" id="KW-1185">Reference proteome</keyword>
<evidence type="ECO:0000256" key="2">
    <source>
        <dbReference type="ARBA" id="ARBA00012816"/>
    </source>
</evidence>
<dbReference type="InterPro" id="IPR006195">
    <property type="entry name" value="aa-tRNA-synth_II"/>
</dbReference>
<dbReference type="InterPro" id="IPR004522">
    <property type="entry name" value="Asn-tRNA-ligase"/>
</dbReference>
<dbReference type="CDD" id="cd04318">
    <property type="entry name" value="EcAsnRS_like_N"/>
    <property type="match status" value="1"/>
</dbReference>
<dbReference type="EC" id="6.1.1.22" evidence="2"/>
<dbReference type="PANTHER" id="PTHR22594">
    <property type="entry name" value="ASPARTYL/LYSYL-TRNA SYNTHETASE"/>
    <property type="match status" value="1"/>
</dbReference>
<evidence type="ECO:0000313" key="10">
    <source>
        <dbReference type="Proteomes" id="UP001595075"/>
    </source>
</evidence>
<comment type="caution">
    <text evidence="9">The sequence shown here is derived from an EMBL/GenBank/DDBJ whole genome shotgun (WGS) entry which is preliminary data.</text>
</comment>
<evidence type="ECO:0000259" key="8">
    <source>
        <dbReference type="PROSITE" id="PS50862"/>
    </source>
</evidence>
<dbReference type="Gene3D" id="2.40.50.140">
    <property type="entry name" value="Nucleic acid-binding proteins"/>
    <property type="match status" value="1"/>
</dbReference>
<keyword evidence="3" id="KW-0436">Ligase</keyword>
<proteinExistence type="inferred from homology"/>
<reference evidence="9 10" key="1">
    <citation type="journal article" date="2024" name="Commun. Biol.">
        <title>Comparative genomic analysis of thermophilic fungi reveals convergent evolutionary adaptations and gene losses.</title>
        <authorList>
            <person name="Steindorff A.S."/>
            <person name="Aguilar-Pontes M.V."/>
            <person name="Robinson A.J."/>
            <person name="Andreopoulos B."/>
            <person name="LaButti K."/>
            <person name="Kuo A."/>
            <person name="Mondo S."/>
            <person name="Riley R."/>
            <person name="Otillar R."/>
            <person name="Haridas S."/>
            <person name="Lipzen A."/>
            <person name="Grimwood J."/>
            <person name="Schmutz J."/>
            <person name="Clum A."/>
            <person name="Reid I.D."/>
            <person name="Moisan M.C."/>
            <person name="Butler G."/>
            <person name="Nguyen T.T.M."/>
            <person name="Dewar K."/>
            <person name="Conant G."/>
            <person name="Drula E."/>
            <person name="Henrissat B."/>
            <person name="Hansel C."/>
            <person name="Singer S."/>
            <person name="Hutchinson M.I."/>
            <person name="de Vries R.P."/>
            <person name="Natvig D.O."/>
            <person name="Powell A.J."/>
            <person name="Tsang A."/>
            <person name="Grigoriev I.V."/>
        </authorList>
    </citation>
    <scope>NUCLEOTIDE SEQUENCE [LARGE SCALE GENOMIC DNA]</scope>
    <source>
        <strain evidence="9 10">CBS 494.80</strain>
    </source>
</reference>
<dbReference type="Proteomes" id="UP001595075">
    <property type="component" value="Unassembled WGS sequence"/>
</dbReference>
<evidence type="ECO:0000256" key="1">
    <source>
        <dbReference type="ARBA" id="ARBA00008226"/>
    </source>
</evidence>
<dbReference type="PROSITE" id="PS50862">
    <property type="entry name" value="AA_TRNA_LIGASE_II"/>
    <property type="match status" value="1"/>
</dbReference>
<keyword evidence="5" id="KW-0067">ATP-binding</keyword>
<gene>
    <name evidence="9" type="ORF">VTL71DRAFT_4381</name>
</gene>
<comment type="similarity">
    <text evidence="1">Belongs to the class-II aminoacyl-tRNA synthetase family.</text>
</comment>
<name>A0ABR4C2X7_9HELO</name>
<keyword evidence="4" id="KW-0547">Nucleotide-binding</keyword>
<evidence type="ECO:0000313" key="9">
    <source>
        <dbReference type="EMBL" id="KAL2063887.1"/>
    </source>
</evidence>
<dbReference type="EMBL" id="JAZHXI010000014">
    <property type="protein sequence ID" value="KAL2063887.1"/>
    <property type="molecule type" value="Genomic_DNA"/>
</dbReference>
<evidence type="ECO:0000256" key="3">
    <source>
        <dbReference type="ARBA" id="ARBA00022598"/>
    </source>
</evidence>
<evidence type="ECO:0000256" key="6">
    <source>
        <dbReference type="ARBA" id="ARBA00022917"/>
    </source>
</evidence>
<sequence>MNLISRQCRQVHTIPAAQSTTIAHLLDHGPEDPGKVVVSGYVRSIRQQKQATFVSVGDGTTAESMQAVMKPKEGQSLPNLTNGAAARFTGAWTESPNSKSQTHELLVDNVDIFGSSDPATFPLQKKWHTPEYLRTLPHMRARTSANSTTLRLRSDAIAAVTGMFNQHGFIQTHTPIITSSDCEGAGEVFHVGSAHKGKKGKDDDGTFFRAPKYLTVSSQLHLEALAQAVGKVWTLSPTFRAEKSDTARHLSEFYMLEAELNYTEDMEDVMQTVQNAFRSVTDILQSGSRVAKELLGGGIGKGQKVDQEKELLRRWRGGSHDFHRITYTDAIKLLRSSLHNFEHEPKWGNGLQAEHERYIATTIGSTEDAVVPVFVTHYPKAIKPFYMLPSANSEDGRETVDCFDLLVPEACEIAGGSMREYRLEPLIETMQANKMIPSGPMPSDEELGDLKWYIDLRKWGSAPHGGFGLGFDRLLGYLGNVPNIREVVTFPRWVGRCDC</sequence>
<dbReference type="PRINTS" id="PR01042">
    <property type="entry name" value="TRNASYNTHASP"/>
</dbReference>
<dbReference type="Pfam" id="PF00152">
    <property type="entry name" value="tRNA-synt_2"/>
    <property type="match status" value="1"/>
</dbReference>
<protein>
    <recommendedName>
        <fullName evidence="2">asparagine--tRNA ligase</fullName>
        <ecNumber evidence="2">6.1.1.22</ecNumber>
    </recommendedName>
</protein>
<dbReference type="InterPro" id="IPR004364">
    <property type="entry name" value="Aa-tRNA-synt_II"/>
</dbReference>
<organism evidence="9 10">
    <name type="scientific">Oculimacula yallundae</name>
    <dbReference type="NCBI Taxonomy" id="86028"/>
    <lineage>
        <taxon>Eukaryota</taxon>
        <taxon>Fungi</taxon>
        <taxon>Dikarya</taxon>
        <taxon>Ascomycota</taxon>
        <taxon>Pezizomycotina</taxon>
        <taxon>Leotiomycetes</taxon>
        <taxon>Helotiales</taxon>
        <taxon>Ploettnerulaceae</taxon>
        <taxon>Oculimacula</taxon>
    </lineage>
</organism>
<dbReference type="NCBIfam" id="TIGR00457">
    <property type="entry name" value="asnS"/>
    <property type="match status" value="1"/>
</dbReference>
<evidence type="ECO:0000256" key="4">
    <source>
        <dbReference type="ARBA" id="ARBA00022741"/>
    </source>
</evidence>
<dbReference type="CDD" id="cd00776">
    <property type="entry name" value="AsxRS_core"/>
    <property type="match status" value="1"/>
</dbReference>
<dbReference type="PANTHER" id="PTHR22594:SF34">
    <property type="entry name" value="ASPARAGINE--TRNA LIGASE, MITOCHONDRIAL-RELATED"/>
    <property type="match status" value="1"/>
</dbReference>
<keyword evidence="6" id="KW-0648">Protein biosynthesis</keyword>
<feature type="domain" description="Aminoacyl-transfer RNA synthetases class-II family profile" evidence="8">
    <location>
        <begin position="150"/>
        <end position="491"/>
    </location>
</feature>